<keyword evidence="2" id="KW-1185">Reference proteome</keyword>
<dbReference type="EMBL" id="BLXT01006082">
    <property type="protein sequence ID" value="GFO28729.1"/>
    <property type="molecule type" value="Genomic_DNA"/>
</dbReference>
<reference evidence="1 2" key="1">
    <citation type="journal article" date="2021" name="Elife">
        <title>Chloroplast acquisition without the gene transfer in kleptoplastic sea slugs, Plakobranchus ocellatus.</title>
        <authorList>
            <person name="Maeda T."/>
            <person name="Takahashi S."/>
            <person name="Yoshida T."/>
            <person name="Shimamura S."/>
            <person name="Takaki Y."/>
            <person name="Nagai Y."/>
            <person name="Toyoda A."/>
            <person name="Suzuki Y."/>
            <person name="Arimoto A."/>
            <person name="Ishii H."/>
            <person name="Satoh N."/>
            <person name="Nishiyama T."/>
            <person name="Hasebe M."/>
            <person name="Maruyama T."/>
            <person name="Minagawa J."/>
            <person name="Obokata J."/>
            <person name="Shigenobu S."/>
        </authorList>
    </citation>
    <scope>NUCLEOTIDE SEQUENCE [LARGE SCALE GENOMIC DNA]</scope>
</reference>
<comment type="caution">
    <text evidence="1">The sequence shown here is derived from an EMBL/GenBank/DDBJ whole genome shotgun (WGS) entry which is preliminary data.</text>
</comment>
<dbReference type="Proteomes" id="UP000735302">
    <property type="component" value="Unassembled WGS sequence"/>
</dbReference>
<accession>A0AAV4C841</accession>
<evidence type="ECO:0000313" key="1">
    <source>
        <dbReference type="EMBL" id="GFO28729.1"/>
    </source>
</evidence>
<sequence>MGLQSRIVQECIKVANRIKTASSKLEVTCLLTIQEDMLNKVFCLDTPNAMGKALTKTKRSRQSRHFMLGQDSFLLTVSNTLSQDSEELLSPAGRSVNADICPEVLRPTTQDRSSVCPHCTGVCAPLDLVALRRKSIQTQGSFKAMTKERAELVRLISFVISSSESYDCCHQTILQKALSGCLQDGIYRLALSVSEKNL</sequence>
<protein>
    <submittedName>
        <fullName evidence="1">Uncharacterized protein</fullName>
    </submittedName>
</protein>
<dbReference type="AlphaFoldDB" id="A0AAV4C841"/>
<organism evidence="1 2">
    <name type="scientific">Plakobranchus ocellatus</name>
    <dbReference type="NCBI Taxonomy" id="259542"/>
    <lineage>
        <taxon>Eukaryota</taxon>
        <taxon>Metazoa</taxon>
        <taxon>Spiralia</taxon>
        <taxon>Lophotrochozoa</taxon>
        <taxon>Mollusca</taxon>
        <taxon>Gastropoda</taxon>
        <taxon>Heterobranchia</taxon>
        <taxon>Euthyneura</taxon>
        <taxon>Panpulmonata</taxon>
        <taxon>Sacoglossa</taxon>
        <taxon>Placobranchoidea</taxon>
        <taxon>Plakobranchidae</taxon>
        <taxon>Plakobranchus</taxon>
    </lineage>
</organism>
<gene>
    <name evidence="1" type="ORF">PoB_005523400</name>
</gene>
<proteinExistence type="predicted"/>
<evidence type="ECO:0000313" key="2">
    <source>
        <dbReference type="Proteomes" id="UP000735302"/>
    </source>
</evidence>
<name>A0AAV4C841_9GAST</name>